<name>A0ACA9M113_9GLOM</name>
<evidence type="ECO:0000313" key="1">
    <source>
        <dbReference type="EMBL" id="CAG8563528.1"/>
    </source>
</evidence>
<reference evidence="1" key="1">
    <citation type="submission" date="2021-06" db="EMBL/GenBank/DDBJ databases">
        <authorList>
            <person name="Kallberg Y."/>
            <person name="Tangrot J."/>
            <person name="Rosling A."/>
        </authorList>
    </citation>
    <scope>NUCLEOTIDE SEQUENCE</scope>
    <source>
        <strain evidence="1">IL203A</strain>
    </source>
</reference>
<comment type="caution">
    <text evidence="1">The sequence shown here is derived from an EMBL/GenBank/DDBJ whole genome shotgun (WGS) entry which is preliminary data.</text>
</comment>
<dbReference type="EMBL" id="CAJVPU010006672">
    <property type="protein sequence ID" value="CAG8563528.1"/>
    <property type="molecule type" value="Genomic_DNA"/>
</dbReference>
<feature type="non-terminal residue" evidence="1">
    <location>
        <position position="1"/>
    </location>
</feature>
<evidence type="ECO:0000313" key="2">
    <source>
        <dbReference type="Proteomes" id="UP000789702"/>
    </source>
</evidence>
<organism evidence="1 2">
    <name type="scientific">Dentiscutata heterogama</name>
    <dbReference type="NCBI Taxonomy" id="1316150"/>
    <lineage>
        <taxon>Eukaryota</taxon>
        <taxon>Fungi</taxon>
        <taxon>Fungi incertae sedis</taxon>
        <taxon>Mucoromycota</taxon>
        <taxon>Glomeromycotina</taxon>
        <taxon>Glomeromycetes</taxon>
        <taxon>Diversisporales</taxon>
        <taxon>Gigasporaceae</taxon>
        <taxon>Dentiscutata</taxon>
    </lineage>
</organism>
<protein>
    <submittedName>
        <fullName evidence="1">3914_t:CDS:1</fullName>
    </submittedName>
</protein>
<keyword evidence="2" id="KW-1185">Reference proteome</keyword>
<sequence>QERDQEGRKVQKNTRKKDMKAVKPKPIQHYVSQLWQLKIAEIAFCASPQQMKGPTMIASRPAFTKIK</sequence>
<accession>A0ACA9M113</accession>
<gene>
    <name evidence="1" type="ORF">DHETER_LOCUS5750</name>
</gene>
<dbReference type="Proteomes" id="UP000789702">
    <property type="component" value="Unassembled WGS sequence"/>
</dbReference>
<proteinExistence type="predicted"/>